<comment type="caution">
    <text evidence="1">The sequence shown here is derived from an EMBL/GenBank/DDBJ whole genome shotgun (WGS) entry which is preliminary data.</text>
</comment>
<dbReference type="Pfam" id="PF04229">
    <property type="entry name" value="GrpB"/>
    <property type="match status" value="1"/>
</dbReference>
<protein>
    <submittedName>
        <fullName evidence="1">Uncharacterized protein</fullName>
    </submittedName>
</protein>
<organism evidence="1 2">
    <name type="scientific">Saccharopolyspora erythraea</name>
    <name type="common">Streptomyces erythraeus</name>
    <dbReference type="NCBI Taxonomy" id="1836"/>
    <lineage>
        <taxon>Bacteria</taxon>
        <taxon>Bacillati</taxon>
        <taxon>Actinomycetota</taxon>
        <taxon>Actinomycetes</taxon>
        <taxon>Pseudonocardiales</taxon>
        <taxon>Pseudonocardiaceae</taxon>
        <taxon>Saccharopolyspora</taxon>
    </lineage>
</organism>
<dbReference type="SUPFAM" id="SSF81301">
    <property type="entry name" value="Nucleotidyltransferase"/>
    <property type="match status" value="1"/>
</dbReference>
<sequence length="156" mass="17587">MPGLRAKRFVDLQIGVSALPEEGSATDEVLAAIGYLPERGARPDSPGVHRDQIRDPGRAPADAYRKRLYSRGDPVRPSILHVRLLGSPWWSYTVAFRNWLRADPAGRSAYEAMKLEAAETHAHDADYDAYTRAKTAFFDLYQHRYEHTGRGVHRGQ</sequence>
<dbReference type="InterPro" id="IPR007344">
    <property type="entry name" value="GrpB/CoaE"/>
</dbReference>
<evidence type="ECO:0000313" key="1">
    <source>
        <dbReference type="EMBL" id="GAA0523710.1"/>
    </source>
</evidence>
<name>A0ABN1CQF2_SACER</name>
<dbReference type="Proteomes" id="UP001500729">
    <property type="component" value="Unassembled WGS sequence"/>
</dbReference>
<dbReference type="EMBL" id="BAAAGS010000012">
    <property type="protein sequence ID" value="GAA0523710.1"/>
    <property type="molecule type" value="Genomic_DNA"/>
</dbReference>
<dbReference type="PANTHER" id="PTHR34822">
    <property type="entry name" value="GRPB DOMAIN PROTEIN (AFU_ORTHOLOGUE AFUA_1G01530)"/>
    <property type="match status" value="1"/>
</dbReference>
<keyword evidence="2" id="KW-1185">Reference proteome</keyword>
<dbReference type="PANTHER" id="PTHR34822:SF1">
    <property type="entry name" value="GRPB FAMILY PROTEIN"/>
    <property type="match status" value="1"/>
</dbReference>
<accession>A0ABN1CQF2</accession>
<dbReference type="RefSeq" id="WP_009943373.1">
    <property type="nucleotide sequence ID" value="NZ_BAAAGS010000012.1"/>
</dbReference>
<evidence type="ECO:0000313" key="2">
    <source>
        <dbReference type="Proteomes" id="UP001500729"/>
    </source>
</evidence>
<proteinExistence type="predicted"/>
<dbReference type="Gene3D" id="3.30.460.10">
    <property type="entry name" value="Beta Polymerase, domain 2"/>
    <property type="match status" value="1"/>
</dbReference>
<reference evidence="1 2" key="1">
    <citation type="journal article" date="2019" name="Int. J. Syst. Evol. Microbiol.">
        <title>The Global Catalogue of Microorganisms (GCM) 10K type strain sequencing project: providing services to taxonomists for standard genome sequencing and annotation.</title>
        <authorList>
            <consortium name="The Broad Institute Genomics Platform"/>
            <consortium name="The Broad Institute Genome Sequencing Center for Infectious Disease"/>
            <person name="Wu L."/>
            <person name="Ma J."/>
        </authorList>
    </citation>
    <scope>NUCLEOTIDE SEQUENCE [LARGE SCALE GENOMIC DNA]</scope>
    <source>
        <strain evidence="1 2">JCM 10303</strain>
    </source>
</reference>
<gene>
    <name evidence="1" type="ORF">GCM10009533_23740</name>
</gene>
<dbReference type="InterPro" id="IPR043519">
    <property type="entry name" value="NT_sf"/>
</dbReference>